<dbReference type="FunFam" id="3.30.2460.20:FF:000001">
    <property type="entry name" value="Wnt homolog"/>
    <property type="match status" value="1"/>
</dbReference>
<dbReference type="GO" id="GO:0005109">
    <property type="term" value="F:frizzled binding"/>
    <property type="evidence" value="ECO:0007669"/>
    <property type="project" value="TreeGrafter"/>
</dbReference>
<evidence type="ECO:0000256" key="8">
    <source>
        <dbReference type="ARBA" id="ARBA00023288"/>
    </source>
</evidence>
<dbReference type="Pfam" id="PF00110">
    <property type="entry name" value="wnt"/>
    <property type="match status" value="1"/>
</dbReference>
<dbReference type="PRINTS" id="PR01349">
    <property type="entry name" value="WNTPROTEIN"/>
</dbReference>
<keyword evidence="5" id="KW-0272">Extracellular matrix</keyword>
<keyword evidence="11" id="KW-0732">Signal</keyword>
<organism evidence="12 13">
    <name type="scientific">Geospiza fortis</name>
    <name type="common">Medium ground-finch</name>
    <dbReference type="NCBI Taxonomy" id="48883"/>
    <lineage>
        <taxon>Eukaryota</taxon>
        <taxon>Metazoa</taxon>
        <taxon>Chordata</taxon>
        <taxon>Craniata</taxon>
        <taxon>Vertebrata</taxon>
        <taxon>Euteleostomi</taxon>
        <taxon>Archelosauria</taxon>
        <taxon>Archosauria</taxon>
        <taxon>Dinosauria</taxon>
        <taxon>Saurischia</taxon>
        <taxon>Theropoda</taxon>
        <taxon>Coelurosauria</taxon>
        <taxon>Aves</taxon>
        <taxon>Neognathae</taxon>
        <taxon>Neoaves</taxon>
        <taxon>Telluraves</taxon>
        <taxon>Australaves</taxon>
        <taxon>Passeriformes</taxon>
        <taxon>Thraupidae</taxon>
        <taxon>Geospiza</taxon>
    </lineage>
</organism>
<keyword evidence="4" id="KW-0964">Secreted</keyword>
<dbReference type="GO" id="GO:0060070">
    <property type="term" value="P:canonical Wnt signaling pathway"/>
    <property type="evidence" value="ECO:0007669"/>
    <property type="project" value="TreeGrafter"/>
</dbReference>
<comment type="similarity">
    <text evidence="2 9">Belongs to the Wnt family.</text>
</comment>
<proteinExistence type="inferred from homology"/>
<keyword evidence="7" id="KW-1015">Disulfide bond</keyword>
<dbReference type="KEGG" id="gfr:102040836"/>
<dbReference type="CTD" id="7472"/>
<gene>
    <name evidence="13" type="primary">WNT2</name>
</gene>
<dbReference type="SMART" id="SM00097">
    <property type="entry name" value="WNT1"/>
    <property type="match status" value="1"/>
</dbReference>
<dbReference type="InterPro" id="IPR043158">
    <property type="entry name" value="Wnt_C"/>
</dbReference>
<keyword evidence="3 9" id="KW-0217">Developmental protein</keyword>
<accession>A0A6I9Z9E5</accession>
<dbReference type="PANTHER" id="PTHR12027:SF86">
    <property type="entry name" value="PROTEIN WNT-2"/>
    <property type="match status" value="1"/>
</dbReference>
<dbReference type="InterPro" id="IPR018161">
    <property type="entry name" value="Wnt_CS"/>
</dbReference>
<feature type="chain" id="PRO_5026768471" description="Protein Wnt" evidence="11">
    <location>
        <begin position="19"/>
        <end position="413"/>
    </location>
</feature>
<reference evidence="13" key="1">
    <citation type="submission" date="2025-08" db="UniProtKB">
        <authorList>
            <consortium name="RefSeq"/>
        </authorList>
    </citation>
    <scope>IDENTIFICATION</scope>
</reference>
<keyword evidence="8" id="KW-0449">Lipoprotein</keyword>
<evidence type="ECO:0000256" key="7">
    <source>
        <dbReference type="ARBA" id="ARBA00023157"/>
    </source>
</evidence>
<dbReference type="AlphaFoldDB" id="A0A6I9Z9E5"/>
<evidence type="ECO:0000256" key="11">
    <source>
        <dbReference type="SAM" id="SignalP"/>
    </source>
</evidence>
<dbReference type="Gene3D" id="3.30.2460.20">
    <property type="match status" value="1"/>
</dbReference>
<dbReference type="OrthoDB" id="5945655at2759"/>
<evidence type="ECO:0000313" key="12">
    <source>
        <dbReference type="Proteomes" id="UP000504602"/>
    </source>
</evidence>
<feature type="compositionally biased region" description="Basic and acidic residues" evidence="10">
    <location>
        <begin position="144"/>
        <end position="159"/>
    </location>
</feature>
<dbReference type="FunCoup" id="A0A6I9Z9E5">
    <property type="interactions" value="32"/>
</dbReference>
<evidence type="ECO:0000256" key="10">
    <source>
        <dbReference type="SAM" id="MobiDB-lite"/>
    </source>
</evidence>
<evidence type="ECO:0000256" key="4">
    <source>
        <dbReference type="ARBA" id="ARBA00022525"/>
    </source>
</evidence>
<dbReference type="GO" id="GO:0005615">
    <property type="term" value="C:extracellular space"/>
    <property type="evidence" value="ECO:0007669"/>
    <property type="project" value="TreeGrafter"/>
</dbReference>
<evidence type="ECO:0000256" key="1">
    <source>
        <dbReference type="ARBA" id="ARBA00004498"/>
    </source>
</evidence>
<evidence type="ECO:0000256" key="5">
    <source>
        <dbReference type="ARBA" id="ARBA00022530"/>
    </source>
</evidence>
<dbReference type="RefSeq" id="XP_014162442.1">
    <property type="nucleotide sequence ID" value="XM_014306967.2"/>
</dbReference>
<evidence type="ECO:0000256" key="3">
    <source>
        <dbReference type="ARBA" id="ARBA00022473"/>
    </source>
</evidence>
<feature type="region of interest" description="Disordered" evidence="10">
    <location>
        <begin position="141"/>
        <end position="160"/>
    </location>
</feature>
<evidence type="ECO:0000256" key="9">
    <source>
        <dbReference type="RuleBase" id="RU003500"/>
    </source>
</evidence>
<comment type="function">
    <text evidence="9">Ligand for members of the frizzled family of seven transmembrane receptors.</text>
</comment>
<evidence type="ECO:0000256" key="6">
    <source>
        <dbReference type="ARBA" id="ARBA00022687"/>
    </source>
</evidence>
<evidence type="ECO:0000313" key="13">
    <source>
        <dbReference type="RefSeq" id="XP_014162442.1"/>
    </source>
</evidence>
<dbReference type="InterPro" id="IPR005817">
    <property type="entry name" value="Wnt"/>
</dbReference>
<dbReference type="GeneID" id="102040836"/>
<dbReference type="GO" id="GO:0045165">
    <property type="term" value="P:cell fate commitment"/>
    <property type="evidence" value="ECO:0007669"/>
    <property type="project" value="TreeGrafter"/>
</dbReference>
<dbReference type="PROSITE" id="PS00246">
    <property type="entry name" value="WNT1"/>
    <property type="match status" value="1"/>
</dbReference>
<dbReference type="PANTHER" id="PTHR12027">
    <property type="entry name" value="WNT RELATED"/>
    <property type="match status" value="1"/>
</dbReference>
<feature type="signal peptide" evidence="11">
    <location>
        <begin position="1"/>
        <end position="18"/>
    </location>
</feature>
<dbReference type="GO" id="GO:0030182">
    <property type="term" value="P:neuron differentiation"/>
    <property type="evidence" value="ECO:0007669"/>
    <property type="project" value="TreeGrafter"/>
</dbReference>
<dbReference type="InParanoid" id="A0A6I9Z9E5"/>
<keyword evidence="6 9" id="KW-0879">Wnt signaling pathway</keyword>
<evidence type="ECO:0000256" key="2">
    <source>
        <dbReference type="ARBA" id="ARBA00005683"/>
    </source>
</evidence>
<protein>
    <recommendedName>
        <fullName evidence="9">Protein Wnt</fullName>
    </recommendedName>
</protein>
<sequence length="413" mass="45598">MNFLPGIWWSLPLILVWATPPVTSSWWYMGAVGSSRVMCDNVPGLAYREIEVSECGSRIEDFPSHPASGYQDSGWGRLRGAAQVQTEPSALGWQETIPPEGRFPLGHFAGEGQQQGAVPPGLCCLRPCRGSTVLQALRRFRSGSGRERGRAHTSERGSRESAFVHAISSAGVVFAITRACSQGELKSCSCDPKKKGSAKDSKGHFDWGGCSDNIDYGIKFARAFVDAKERKGKDARALMNLHNNRAGRKAVKRFLKQECKCHGVSGSCTLRTCWLAMADFRKTGDYLWKKYNGAIQVVMNQDGTGFTVANKKFKKPTKNDLVYFESSPDYCIRDRDVGSLGTAGRVCNQTSRGMDSCEVMCCGRGYDTARVSRMTKCECKFHWCCAVRCQDCLEVVDIHTCKAPKSPAWMART</sequence>
<keyword evidence="12" id="KW-1185">Reference proteome</keyword>
<comment type="subcellular location">
    <subcellularLocation>
        <location evidence="1 9">Secreted</location>
        <location evidence="1 9">Extracellular space</location>
        <location evidence="1 9">Extracellular matrix</location>
    </subcellularLocation>
</comment>
<dbReference type="GO" id="GO:0005125">
    <property type="term" value="F:cytokine activity"/>
    <property type="evidence" value="ECO:0007669"/>
    <property type="project" value="TreeGrafter"/>
</dbReference>
<dbReference type="Proteomes" id="UP000504602">
    <property type="component" value="Unplaced"/>
</dbReference>
<name>A0A6I9Z9E5_GEOFO</name>